<feature type="transmembrane region" description="Helical" evidence="1">
    <location>
        <begin position="51"/>
        <end position="72"/>
    </location>
</feature>
<feature type="transmembrane region" description="Helical" evidence="1">
    <location>
        <begin position="115"/>
        <end position="133"/>
    </location>
</feature>
<comment type="caution">
    <text evidence="2">The sequence shown here is derived from an EMBL/GenBank/DDBJ whole genome shotgun (WGS) entry which is preliminary data.</text>
</comment>
<name>A0A5A5TGW0_9CHLR</name>
<keyword evidence="3" id="KW-1185">Reference proteome</keyword>
<dbReference type="AlphaFoldDB" id="A0A5A5TGW0"/>
<dbReference type="Proteomes" id="UP000322530">
    <property type="component" value="Unassembled WGS sequence"/>
</dbReference>
<feature type="transmembrane region" description="Helical" evidence="1">
    <location>
        <begin position="369"/>
        <end position="392"/>
    </location>
</feature>
<gene>
    <name evidence="2" type="ORF">KDI_40120</name>
</gene>
<proteinExistence type="predicted"/>
<reference evidence="2 3" key="1">
    <citation type="submission" date="2019-01" db="EMBL/GenBank/DDBJ databases">
        <title>Draft genome sequence of Dictyobacter sp. Uno17.</title>
        <authorList>
            <person name="Wang C.M."/>
            <person name="Zheng Y."/>
            <person name="Sakai Y."/>
            <person name="Abe K."/>
            <person name="Yokota A."/>
            <person name="Yabe S."/>
        </authorList>
    </citation>
    <scope>NUCLEOTIDE SEQUENCE [LARGE SCALE GENOMIC DNA]</scope>
    <source>
        <strain evidence="2 3">Uno17</strain>
    </source>
</reference>
<evidence type="ECO:0000313" key="2">
    <source>
        <dbReference type="EMBL" id="GCF10448.1"/>
    </source>
</evidence>
<feature type="transmembrane region" description="Helical" evidence="1">
    <location>
        <begin position="333"/>
        <end position="357"/>
    </location>
</feature>
<feature type="transmembrane region" description="Helical" evidence="1">
    <location>
        <begin position="428"/>
        <end position="449"/>
    </location>
</feature>
<sequence length="592" mass="65584">MADGDEYLVGIQAEHILQGEHPMYYYGQPYMGSVEAYLVALVFKVMGTSSWALRATTTLLCLVLVSLTWRLAGALADVARLPAYARRWFQTVAGLFAALPPLYDTIVEMRTWGGHIEIYILSLWLLLSAVRLTQRWKKGASGLEMGLRWLIIGFIIGFGIYIYPIISYAILTAVVWIAGYLMMSITRTFHHLPFSDEPALPITIHIRNLALVLVAIPGALLGFSPSLYYGIKHNWVNIAYLTAPGSDGGGDVAFHTAYSTSTILQGRASYYMNCISPQVIGGSMHTESVTHASPVTFAILITLGIACIAIVGLLLLASLVIKQRLLWQIQKMSVLPCIFALTTILIFIFSNAVGYSIFKPCIHDGVGRYAAPVVLVLPFFMAALITFTRMLIEQRSMQQSTSKMASLTSNSSAYIYTDRKKYSPTFKIAQGVLAGFVLCYLCLQGYSYLKSDANYTFQSFNCLLAPVNPTPMINYMQQEHITRVWSTPSFGNAITFKTDGKIIAVNPRTVAFGTINRIPEYTTIVAHASFVSLIDQVPHGDPTSLLLTYLNKAHVKYRVARFQTQPGNQDMLVVTPLSRTLTPKEATLENYC</sequence>
<dbReference type="OrthoDB" id="155122at2"/>
<evidence type="ECO:0000313" key="3">
    <source>
        <dbReference type="Proteomes" id="UP000322530"/>
    </source>
</evidence>
<accession>A0A5A5TGW0</accession>
<evidence type="ECO:0000256" key="1">
    <source>
        <dbReference type="SAM" id="Phobius"/>
    </source>
</evidence>
<keyword evidence="1" id="KW-1133">Transmembrane helix</keyword>
<dbReference type="RefSeq" id="WP_149403332.1">
    <property type="nucleotide sequence ID" value="NZ_BIXY01000070.1"/>
</dbReference>
<organism evidence="2 3">
    <name type="scientific">Dictyobacter arantiisoli</name>
    <dbReference type="NCBI Taxonomy" id="2014874"/>
    <lineage>
        <taxon>Bacteria</taxon>
        <taxon>Bacillati</taxon>
        <taxon>Chloroflexota</taxon>
        <taxon>Ktedonobacteria</taxon>
        <taxon>Ktedonobacterales</taxon>
        <taxon>Dictyobacteraceae</taxon>
        <taxon>Dictyobacter</taxon>
    </lineage>
</organism>
<protein>
    <recommendedName>
        <fullName evidence="4">Glycosyltransferase RgtA/B/C/D-like domain-containing protein</fullName>
    </recommendedName>
</protein>
<dbReference type="EMBL" id="BIXY01000070">
    <property type="protein sequence ID" value="GCF10448.1"/>
    <property type="molecule type" value="Genomic_DNA"/>
</dbReference>
<keyword evidence="1" id="KW-0472">Membrane</keyword>
<feature type="transmembrane region" description="Helical" evidence="1">
    <location>
        <begin position="145"/>
        <end position="163"/>
    </location>
</feature>
<feature type="transmembrane region" description="Helical" evidence="1">
    <location>
        <begin position="297"/>
        <end position="321"/>
    </location>
</feature>
<keyword evidence="1" id="KW-0812">Transmembrane</keyword>
<evidence type="ECO:0008006" key="4">
    <source>
        <dbReference type="Google" id="ProtNLM"/>
    </source>
</evidence>
<feature type="transmembrane region" description="Helical" evidence="1">
    <location>
        <begin position="209"/>
        <end position="231"/>
    </location>
</feature>